<protein>
    <submittedName>
        <fullName evidence="16">Peptidoglycan D,D-transpeptidase MrdA</fullName>
        <ecNumber evidence="16">3.4.16.4</ecNumber>
    </submittedName>
</protein>
<evidence type="ECO:0000256" key="8">
    <source>
        <dbReference type="ARBA" id="ARBA00022960"/>
    </source>
</evidence>
<feature type="domain" description="Penicillin-binding protein dimerisation" evidence="15">
    <location>
        <begin position="50"/>
        <end position="220"/>
    </location>
</feature>
<evidence type="ECO:0000313" key="16">
    <source>
        <dbReference type="EMBL" id="VAX30846.1"/>
    </source>
</evidence>
<reference evidence="16" key="1">
    <citation type="submission" date="2018-06" db="EMBL/GenBank/DDBJ databases">
        <authorList>
            <person name="Zhirakovskaya E."/>
        </authorList>
    </citation>
    <scope>NUCLEOTIDE SEQUENCE</scope>
</reference>
<evidence type="ECO:0000256" key="4">
    <source>
        <dbReference type="ARBA" id="ARBA00022519"/>
    </source>
</evidence>
<dbReference type="GO" id="GO:0005886">
    <property type="term" value="C:plasma membrane"/>
    <property type="evidence" value="ECO:0007669"/>
    <property type="project" value="UniProtKB-SubCell"/>
</dbReference>
<dbReference type="GO" id="GO:0071972">
    <property type="term" value="F:peptidoglycan L,D-transpeptidase activity"/>
    <property type="evidence" value="ECO:0007669"/>
    <property type="project" value="TreeGrafter"/>
</dbReference>
<dbReference type="InterPro" id="IPR050515">
    <property type="entry name" value="Beta-lactam/transpept"/>
</dbReference>
<dbReference type="PANTHER" id="PTHR30627">
    <property type="entry name" value="PEPTIDOGLYCAN D,D-TRANSPEPTIDASE"/>
    <property type="match status" value="1"/>
</dbReference>
<keyword evidence="3" id="KW-1003">Cell membrane</keyword>
<dbReference type="GO" id="GO:0071555">
    <property type="term" value="P:cell wall organization"/>
    <property type="evidence" value="ECO:0007669"/>
    <property type="project" value="UniProtKB-KW"/>
</dbReference>
<keyword evidence="9" id="KW-0573">Peptidoglycan synthesis</keyword>
<dbReference type="GO" id="GO:0008360">
    <property type="term" value="P:regulation of cell shape"/>
    <property type="evidence" value="ECO:0007669"/>
    <property type="project" value="UniProtKB-KW"/>
</dbReference>
<dbReference type="SUPFAM" id="SSF56519">
    <property type="entry name" value="Penicillin binding protein dimerisation domain"/>
    <property type="match status" value="1"/>
</dbReference>
<feature type="transmembrane region" description="Helical" evidence="13">
    <location>
        <begin position="7"/>
        <end position="27"/>
    </location>
</feature>
<feature type="domain" description="Penicillin-binding protein transpeptidase" evidence="14">
    <location>
        <begin position="252"/>
        <end position="575"/>
    </location>
</feature>
<dbReference type="PANTHER" id="PTHR30627:SF2">
    <property type="entry name" value="PEPTIDOGLYCAN D,D-TRANSPEPTIDASE MRDA"/>
    <property type="match status" value="1"/>
</dbReference>
<keyword evidence="16" id="KW-0121">Carboxypeptidase</keyword>
<dbReference type="NCBIfam" id="TIGR03423">
    <property type="entry name" value="pbp2_mrdA"/>
    <property type="match status" value="1"/>
</dbReference>
<dbReference type="FunFam" id="3.40.710.10:FF:000024">
    <property type="entry name" value="Penicillin-binding protein 2"/>
    <property type="match status" value="1"/>
</dbReference>
<dbReference type="Gene3D" id="3.40.710.10">
    <property type="entry name" value="DD-peptidase/beta-lactamase superfamily"/>
    <property type="match status" value="1"/>
</dbReference>
<dbReference type="EMBL" id="UOGH01000180">
    <property type="protein sequence ID" value="VAX30846.1"/>
    <property type="molecule type" value="Genomic_DNA"/>
</dbReference>
<evidence type="ECO:0000256" key="7">
    <source>
        <dbReference type="ARBA" id="ARBA00022801"/>
    </source>
</evidence>
<proteinExistence type="predicted"/>
<organism evidence="16">
    <name type="scientific">hydrothermal vent metagenome</name>
    <dbReference type="NCBI Taxonomy" id="652676"/>
    <lineage>
        <taxon>unclassified sequences</taxon>
        <taxon>metagenomes</taxon>
        <taxon>ecological metagenomes</taxon>
    </lineage>
</organism>
<keyword evidence="4" id="KW-0997">Cell inner membrane</keyword>
<keyword evidence="6 13" id="KW-0812">Transmembrane</keyword>
<dbReference type="GO" id="GO:0006508">
    <property type="term" value="P:proteolysis"/>
    <property type="evidence" value="ECO:0007669"/>
    <property type="project" value="UniProtKB-KW"/>
</dbReference>
<dbReference type="AlphaFoldDB" id="A0A3B1CJZ5"/>
<dbReference type="Pfam" id="PF03717">
    <property type="entry name" value="PBP_dimer"/>
    <property type="match status" value="1"/>
</dbReference>
<evidence type="ECO:0000256" key="12">
    <source>
        <dbReference type="ARBA" id="ARBA00023316"/>
    </source>
</evidence>
<dbReference type="Pfam" id="PF00905">
    <property type="entry name" value="Transpeptidase"/>
    <property type="match status" value="1"/>
</dbReference>
<keyword evidence="10 13" id="KW-1133">Transmembrane helix</keyword>
<dbReference type="GO" id="GO:0009252">
    <property type="term" value="P:peptidoglycan biosynthetic process"/>
    <property type="evidence" value="ECO:0007669"/>
    <property type="project" value="UniProtKB-KW"/>
</dbReference>
<evidence type="ECO:0000256" key="5">
    <source>
        <dbReference type="ARBA" id="ARBA00022670"/>
    </source>
</evidence>
<evidence type="ECO:0000256" key="2">
    <source>
        <dbReference type="ARBA" id="ARBA00004236"/>
    </source>
</evidence>
<evidence type="ECO:0000256" key="10">
    <source>
        <dbReference type="ARBA" id="ARBA00022989"/>
    </source>
</evidence>
<gene>
    <name evidence="16" type="ORF">MNBD_NITROSPIRAE02-82</name>
</gene>
<evidence type="ECO:0000256" key="9">
    <source>
        <dbReference type="ARBA" id="ARBA00022984"/>
    </source>
</evidence>
<comment type="subcellular location">
    <subcellularLocation>
        <location evidence="2">Cell membrane</location>
    </subcellularLocation>
    <subcellularLocation>
        <location evidence="1">Membrane</location>
        <topology evidence="1">Single-pass membrane protein</topology>
    </subcellularLocation>
</comment>
<keyword evidence="5" id="KW-0645">Protease</keyword>
<sequence length="592" mass="65055">MIDKKKTITVLAYISMAVFVIFLLRLWQLQILKGSYYRKQSEKNRVRVFKIPAPRGIIFDRNGIPLVKNAPYFIASLIPGLSKKGLDLSGLSKLLDTSVEDLSGKMAKRKKHVLEPIRLKEGLSFAQVARIEARRSDFPGLVVETEITRAYPFGSTGAHLIGYLSLPTEAQLRKGLFAGTPRGTFVGQWGVEALYDKRLKGVPGKRFIEVDALGRQLRTLKIDPPQKGEDLTLSVDIRTQKTAEEAFKGKAGALMALDPQSGEVLALVSLPSFDPNLFVRGISQKQWRRLQRHPGHPFLNRVFQSQYPPGSIFKIVTAIAALEEGVVDENFSVDCTGAIHVGIWKFSCWKRQGHGKTALRKALVESCDIYFYEIGRLLGMDRIAKYANALGLGIAPGVKLSAERRGLIPTTSWKLRKKGIPWYLGETFNAAIGQGYVSITPAQAALMIAAIANGGNVYRPELIKDQPGPEPIAKLSLSPKTLRIIRDSLVGVVEDRKGTGGTVRSEIVRIAGKTGTAQVIKIPEAVKKKLANKYRDHAWFVAYAPVKNPSIAVSVFVEHGGHGGEMAGPIAKATIEAYMKSSGYYVETPAKN</sequence>
<dbReference type="EC" id="3.4.16.4" evidence="16"/>
<dbReference type="InterPro" id="IPR005311">
    <property type="entry name" value="PBP_dimer"/>
</dbReference>
<evidence type="ECO:0000259" key="15">
    <source>
        <dbReference type="Pfam" id="PF03717"/>
    </source>
</evidence>
<dbReference type="InterPro" id="IPR036138">
    <property type="entry name" value="PBP_dimer_sf"/>
</dbReference>
<dbReference type="GO" id="GO:0009002">
    <property type="term" value="F:serine-type D-Ala-D-Ala carboxypeptidase activity"/>
    <property type="evidence" value="ECO:0007669"/>
    <property type="project" value="UniProtKB-EC"/>
</dbReference>
<name>A0A3B1CJZ5_9ZZZZ</name>
<evidence type="ECO:0000256" key="1">
    <source>
        <dbReference type="ARBA" id="ARBA00004167"/>
    </source>
</evidence>
<accession>A0A3B1CJZ5</accession>
<evidence type="ECO:0000256" key="13">
    <source>
        <dbReference type="SAM" id="Phobius"/>
    </source>
</evidence>
<dbReference type="InterPro" id="IPR017790">
    <property type="entry name" value="Penicillin-binding_protein_2"/>
</dbReference>
<dbReference type="SUPFAM" id="SSF56601">
    <property type="entry name" value="beta-lactamase/transpeptidase-like"/>
    <property type="match status" value="1"/>
</dbReference>
<keyword evidence="11 13" id="KW-0472">Membrane</keyword>
<dbReference type="GO" id="GO:0008658">
    <property type="term" value="F:penicillin binding"/>
    <property type="evidence" value="ECO:0007669"/>
    <property type="project" value="InterPro"/>
</dbReference>
<dbReference type="Gene3D" id="3.90.1310.10">
    <property type="entry name" value="Penicillin-binding protein 2a (Domain 2)"/>
    <property type="match status" value="1"/>
</dbReference>
<keyword evidence="12" id="KW-0961">Cell wall biogenesis/degradation</keyword>
<dbReference type="InterPro" id="IPR001460">
    <property type="entry name" value="PCN-bd_Tpept"/>
</dbReference>
<keyword evidence="8" id="KW-0133">Cell shape</keyword>
<keyword evidence="7 16" id="KW-0378">Hydrolase</keyword>
<evidence type="ECO:0000256" key="3">
    <source>
        <dbReference type="ARBA" id="ARBA00022475"/>
    </source>
</evidence>
<dbReference type="InterPro" id="IPR012338">
    <property type="entry name" value="Beta-lactam/transpept-like"/>
</dbReference>
<evidence type="ECO:0000256" key="6">
    <source>
        <dbReference type="ARBA" id="ARBA00022692"/>
    </source>
</evidence>
<evidence type="ECO:0000259" key="14">
    <source>
        <dbReference type="Pfam" id="PF00905"/>
    </source>
</evidence>
<evidence type="ECO:0000256" key="11">
    <source>
        <dbReference type="ARBA" id="ARBA00023136"/>
    </source>
</evidence>